<accession>A0A9D1JW14</accession>
<keyword evidence="7" id="KW-0732">Signal</keyword>
<dbReference type="InterPro" id="IPR019800">
    <property type="entry name" value="Glyco_hydro_3_AS"/>
</dbReference>
<keyword evidence="4 9" id="KW-0378">Hydrolase</keyword>
<feature type="signal peptide" evidence="7">
    <location>
        <begin position="1"/>
        <end position="23"/>
    </location>
</feature>
<evidence type="ECO:0000256" key="3">
    <source>
        <dbReference type="ARBA" id="ARBA00012663"/>
    </source>
</evidence>
<reference evidence="9" key="2">
    <citation type="journal article" date="2021" name="PeerJ">
        <title>Extensive microbial diversity within the chicken gut microbiome revealed by metagenomics and culture.</title>
        <authorList>
            <person name="Gilroy R."/>
            <person name="Ravi A."/>
            <person name="Getino M."/>
            <person name="Pursley I."/>
            <person name="Horton D.L."/>
            <person name="Alikhan N.F."/>
            <person name="Baker D."/>
            <person name="Gharbi K."/>
            <person name="Hall N."/>
            <person name="Watson M."/>
            <person name="Adriaenssens E.M."/>
            <person name="Foster-Nyarko E."/>
            <person name="Jarju S."/>
            <person name="Secka A."/>
            <person name="Antonio M."/>
            <person name="Oren A."/>
            <person name="Chaudhuri R.R."/>
            <person name="La Ragione R."/>
            <person name="Hildebrand F."/>
            <person name="Pallen M.J."/>
        </authorList>
    </citation>
    <scope>NUCLEOTIDE SEQUENCE</scope>
    <source>
        <strain evidence="9">ChiHjej10B9-9673</strain>
    </source>
</reference>
<evidence type="ECO:0000256" key="7">
    <source>
        <dbReference type="SAM" id="SignalP"/>
    </source>
</evidence>
<dbReference type="PROSITE" id="PS51257">
    <property type="entry name" value="PROKAR_LIPOPROTEIN"/>
    <property type="match status" value="1"/>
</dbReference>
<dbReference type="AlphaFoldDB" id="A0A9D1JW14"/>
<keyword evidence="5" id="KW-0326">Glycosidase</keyword>
<dbReference type="GO" id="GO:0004563">
    <property type="term" value="F:beta-N-acetylhexosaminidase activity"/>
    <property type="evidence" value="ECO:0007669"/>
    <property type="project" value="UniProtKB-EC"/>
</dbReference>
<evidence type="ECO:0000313" key="9">
    <source>
        <dbReference type="EMBL" id="HIS67418.1"/>
    </source>
</evidence>
<dbReference type="Proteomes" id="UP000824001">
    <property type="component" value="Unassembled WGS sequence"/>
</dbReference>
<dbReference type="InterPro" id="IPR017853">
    <property type="entry name" value="GH"/>
</dbReference>
<evidence type="ECO:0000256" key="6">
    <source>
        <dbReference type="SAM" id="MobiDB-lite"/>
    </source>
</evidence>
<evidence type="ECO:0000256" key="2">
    <source>
        <dbReference type="ARBA" id="ARBA00005336"/>
    </source>
</evidence>
<sequence>MKKSAIAALLILALLAGCGAPEAAPPSPSAAVTASPEPTPSPTPEPTPLPTPSRAEEILAGMTLTEKLCQLMIVRPEDLTGVSPVTAAGETTRAALEAYPVGGFIYSLDNLVTREQTLAMIDGAQGYSKIPLFISADEEGGNVGRLMYKLGTTWVGPMYSYKDAGTETAYNNALTIGSDMAALHFNLDFAPVADVWTNPANTVIGDRAYSDDFDEAATLIPAAVEGFHAAGVICSVKHFPGHGDTSTDTHTGAAVVGKSVDELMAGELKPFIAGMEAGADMVMVGHITVTAIDPEYPASLSEAVVTGLLREELGWDGVVVTDGLDMGALAQYDMRERCLLALEAGADILLGVSDIPGVVSYLSEAVELGWLSEERIDESVLRVLSLKSEYLGEF</sequence>
<evidence type="ECO:0000256" key="1">
    <source>
        <dbReference type="ARBA" id="ARBA00001231"/>
    </source>
</evidence>
<evidence type="ECO:0000259" key="8">
    <source>
        <dbReference type="Pfam" id="PF00933"/>
    </source>
</evidence>
<dbReference type="GO" id="GO:0005975">
    <property type="term" value="P:carbohydrate metabolic process"/>
    <property type="evidence" value="ECO:0007669"/>
    <property type="project" value="InterPro"/>
</dbReference>
<evidence type="ECO:0000313" key="10">
    <source>
        <dbReference type="Proteomes" id="UP000824001"/>
    </source>
</evidence>
<feature type="compositionally biased region" description="Pro residues" evidence="6">
    <location>
        <begin position="37"/>
        <end position="51"/>
    </location>
</feature>
<evidence type="ECO:0000256" key="4">
    <source>
        <dbReference type="ARBA" id="ARBA00022801"/>
    </source>
</evidence>
<organism evidence="9 10">
    <name type="scientific">Candidatus Scatomorpha merdipullorum</name>
    <dbReference type="NCBI Taxonomy" id="2840927"/>
    <lineage>
        <taxon>Bacteria</taxon>
        <taxon>Bacillati</taxon>
        <taxon>Bacillota</taxon>
        <taxon>Clostridia</taxon>
        <taxon>Eubacteriales</taxon>
        <taxon>Candidatus Scatomorpha</taxon>
    </lineage>
</organism>
<dbReference type="PANTHER" id="PTHR30480">
    <property type="entry name" value="BETA-HEXOSAMINIDASE-RELATED"/>
    <property type="match status" value="1"/>
</dbReference>
<feature type="chain" id="PRO_5038767017" description="beta-N-acetylhexosaminidase" evidence="7">
    <location>
        <begin position="24"/>
        <end position="394"/>
    </location>
</feature>
<comment type="catalytic activity">
    <reaction evidence="1">
        <text>Hydrolysis of terminal non-reducing N-acetyl-D-hexosamine residues in N-acetyl-beta-D-hexosaminides.</text>
        <dbReference type="EC" id="3.2.1.52"/>
    </reaction>
</comment>
<dbReference type="Gene3D" id="3.20.20.300">
    <property type="entry name" value="Glycoside hydrolase, family 3, N-terminal domain"/>
    <property type="match status" value="1"/>
</dbReference>
<comment type="similarity">
    <text evidence="2">Belongs to the glycosyl hydrolase 3 family.</text>
</comment>
<proteinExistence type="inferred from homology"/>
<protein>
    <recommendedName>
        <fullName evidence="3">beta-N-acetylhexosaminidase</fullName>
        <ecNumber evidence="3">3.2.1.52</ecNumber>
    </recommendedName>
</protein>
<dbReference type="InterPro" id="IPR050226">
    <property type="entry name" value="NagZ_Beta-hexosaminidase"/>
</dbReference>
<dbReference type="EC" id="3.2.1.52" evidence="3"/>
<dbReference type="PROSITE" id="PS00775">
    <property type="entry name" value="GLYCOSYL_HYDROL_F3"/>
    <property type="match status" value="1"/>
</dbReference>
<dbReference type="EMBL" id="DVJK01000216">
    <property type="protein sequence ID" value="HIS67418.1"/>
    <property type="molecule type" value="Genomic_DNA"/>
</dbReference>
<dbReference type="Pfam" id="PF00933">
    <property type="entry name" value="Glyco_hydro_3"/>
    <property type="match status" value="1"/>
</dbReference>
<dbReference type="SUPFAM" id="SSF51445">
    <property type="entry name" value="(Trans)glycosidases"/>
    <property type="match status" value="1"/>
</dbReference>
<feature type="region of interest" description="Disordered" evidence="6">
    <location>
        <begin position="25"/>
        <end position="53"/>
    </location>
</feature>
<reference evidence="9" key="1">
    <citation type="submission" date="2020-10" db="EMBL/GenBank/DDBJ databases">
        <authorList>
            <person name="Gilroy R."/>
        </authorList>
    </citation>
    <scope>NUCLEOTIDE SEQUENCE</scope>
    <source>
        <strain evidence="9">ChiHjej10B9-9673</strain>
    </source>
</reference>
<gene>
    <name evidence="9" type="ORF">IAC18_07620</name>
</gene>
<dbReference type="PANTHER" id="PTHR30480:SF13">
    <property type="entry name" value="BETA-HEXOSAMINIDASE"/>
    <property type="match status" value="1"/>
</dbReference>
<evidence type="ECO:0000256" key="5">
    <source>
        <dbReference type="ARBA" id="ARBA00023295"/>
    </source>
</evidence>
<dbReference type="InterPro" id="IPR036962">
    <property type="entry name" value="Glyco_hydro_3_N_sf"/>
</dbReference>
<dbReference type="InterPro" id="IPR001764">
    <property type="entry name" value="Glyco_hydro_3_N"/>
</dbReference>
<comment type="caution">
    <text evidence="9">The sequence shown here is derived from an EMBL/GenBank/DDBJ whole genome shotgun (WGS) entry which is preliminary data.</text>
</comment>
<feature type="domain" description="Glycoside hydrolase family 3 N-terminal" evidence="8">
    <location>
        <begin position="63"/>
        <end position="386"/>
    </location>
</feature>
<name>A0A9D1JW14_9FIRM</name>
<dbReference type="GO" id="GO:0009254">
    <property type="term" value="P:peptidoglycan turnover"/>
    <property type="evidence" value="ECO:0007669"/>
    <property type="project" value="TreeGrafter"/>
</dbReference>